<reference evidence="11 12" key="1">
    <citation type="submission" date="2012-02" db="EMBL/GenBank/DDBJ databases">
        <title>Whole genome shotgun sequence of Mobilicoccus pelagius NBRC 104925.</title>
        <authorList>
            <person name="Yoshida Y."/>
            <person name="Hosoyama A."/>
            <person name="Tsuchikane K."/>
            <person name="Katsumata H."/>
            <person name="Yamazaki S."/>
            <person name="Fujita N."/>
        </authorList>
    </citation>
    <scope>NUCLEOTIDE SEQUENCE [LARGE SCALE GENOMIC DNA]</scope>
    <source>
        <strain evidence="11 12">NBRC 104925</strain>
    </source>
</reference>
<gene>
    <name evidence="11" type="ORF">MOPEL_135_01370</name>
</gene>
<dbReference type="GO" id="GO:0004177">
    <property type="term" value="F:aminopeptidase activity"/>
    <property type="evidence" value="ECO:0007669"/>
    <property type="project" value="UniProtKB-KW"/>
</dbReference>
<comment type="caution">
    <text evidence="11">The sequence shown here is derived from an EMBL/GenBank/DDBJ whole genome shotgun (WGS) entry which is preliminary data.</text>
</comment>
<organism evidence="11 12">
    <name type="scientific">Mobilicoccus pelagius NBRC 104925</name>
    <dbReference type="NCBI Taxonomy" id="1089455"/>
    <lineage>
        <taxon>Bacteria</taxon>
        <taxon>Bacillati</taxon>
        <taxon>Actinomycetota</taxon>
        <taxon>Actinomycetes</taxon>
        <taxon>Micrococcales</taxon>
        <taxon>Dermatophilaceae</taxon>
        <taxon>Mobilicoccus</taxon>
    </lineage>
</organism>
<evidence type="ECO:0000256" key="4">
    <source>
        <dbReference type="ARBA" id="ARBA00022670"/>
    </source>
</evidence>
<keyword evidence="12" id="KW-1185">Reference proteome</keyword>
<dbReference type="SUPFAM" id="SSF53187">
    <property type="entry name" value="Zn-dependent exopeptidases"/>
    <property type="match status" value="1"/>
</dbReference>
<dbReference type="CDD" id="cd05658">
    <property type="entry name" value="M18_DAP"/>
    <property type="match status" value="1"/>
</dbReference>
<dbReference type="Proteomes" id="UP000004367">
    <property type="component" value="Unassembled WGS sequence"/>
</dbReference>
<dbReference type="RefSeq" id="WP_009483742.1">
    <property type="nucleotide sequence ID" value="NZ_BAFE01000094.1"/>
</dbReference>
<dbReference type="Pfam" id="PF02127">
    <property type="entry name" value="Peptidase_M18"/>
    <property type="match status" value="1"/>
</dbReference>
<keyword evidence="4 9" id="KW-0645">Protease</keyword>
<dbReference type="GO" id="GO:0005737">
    <property type="term" value="C:cytoplasm"/>
    <property type="evidence" value="ECO:0007669"/>
    <property type="project" value="UniProtKB-ARBA"/>
</dbReference>
<comment type="similarity">
    <text evidence="2 9">Belongs to the peptidase M18 family.</text>
</comment>
<evidence type="ECO:0000256" key="1">
    <source>
        <dbReference type="ARBA" id="ARBA00001947"/>
    </source>
</evidence>
<dbReference type="GO" id="GO:0008237">
    <property type="term" value="F:metallopeptidase activity"/>
    <property type="evidence" value="ECO:0007669"/>
    <property type="project" value="UniProtKB-KW"/>
</dbReference>
<keyword evidence="3 9" id="KW-0031">Aminopeptidase</keyword>
<dbReference type="OrthoDB" id="5288740at2"/>
<dbReference type="PANTHER" id="PTHR28570:SF3">
    <property type="entry name" value="ASPARTYL AMINOPEPTIDASE"/>
    <property type="match status" value="1"/>
</dbReference>
<dbReference type="GO" id="GO:0006508">
    <property type="term" value="P:proteolysis"/>
    <property type="evidence" value="ECO:0007669"/>
    <property type="project" value="UniProtKB-KW"/>
</dbReference>
<evidence type="ECO:0000256" key="8">
    <source>
        <dbReference type="ARBA" id="ARBA00023049"/>
    </source>
</evidence>
<keyword evidence="6 9" id="KW-0378">Hydrolase</keyword>
<dbReference type="Gene3D" id="2.30.250.10">
    <property type="entry name" value="Aminopeptidase i, Domain 2"/>
    <property type="match status" value="1"/>
</dbReference>
<accession>H5UVZ1</accession>
<protein>
    <recommendedName>
        <fullName evidence="10">M18 family aminopeptidase</fullName>
        <ecNumber evidence="10">3.4.11.-</ecNumber>
    </recommendedName>
</protein>
<keyword evidence="5 9" id="KW-0479">Metal-binding</keyword>
<evidence type="ECO:0000256" key="7">
    <source>
        <dbReference type="ARBA" id="ARBA00022833"/>
    </source>
</evidence>
<evidence type="ECO:0000256" key="6">
    <source>
        <dbReference type="ARBA" id="ARBA00022801"/>
    </source>
</evidence>
<keyword evidence="8 9" id="KW-0482">Metalloprotease</keyword>
<dbReference type="EMBL" id="BAFE01000094">
    <property type="protein sequence ID" value="GAB49899.1"/>
    <property type="molecule type" value="Genomic_DNA"/>
</dbReference>
<evidence type="ECO:0000256" key="5">
    <source>
        <dbReference type="ARBA" id="ARBA00022723"/>
    </source>
</evidence>
<name>H5UVZ1_9MICO</name>
<dbReference type="InterPro" id="IPR001948">
    <property type="entry name" value="Peptidase_M18"/>
</dbReference>
<proteinExistence type="inferred from homology"/>
<dbReference type="Gene3D" id="3.40.630.10">
    <property type="entry name" value="Zn peptidases"/>
    <property type="match status" value="1"/>
</dbReference>
<dbReference type="SUPFAM" id="SSF101821">
    <property type="entry name" value="Aminopeptidase/glucanase lid domain"/>
    <property type="match status" value="1"/>
</dbReference>
<dbReference type="STRING" id="1089455.MOPEL_135_01370"/>
<keyword evidence="7 9" id="KW-0862">Zinc</keyword>
<evidence type="ECO:0000313" key="11">
    <source>
        <dbReference type="EMBL" id="GAB49899.1"/>
    </source>
</evidence>
<evidence type="ECO:0000256" key="2">
    <source>
        <dbReference type="ARBA" id="ARBA00008290"/>
    </source>
</evidence>
<dbReference type="PRINTS" id="PR00932">
    <property type="entry name" value="AMINO1PTASE"/>
</dbReference>
<dbReference type="eggNOG" id="COG1362">
    <property type="taxonomic scope" value="Bacteria"/>
</dbReference>
<dbReference type="AlphaFoldDB" id="H5UVZ1"/>
<evidence type="ECO:0000256" key="10">
    <source>
        <dbReference type="RuleBase" id="RU004387"/>
    </source>
</evidence>
<comment type="cofactor">
    <cofactor evidence="1 10">
        <name>Zn(2+)</name>
        <dbReference type="ChEBI" id="CHEBI:29105"/>
    </cofactor>
</comment>
<evidence type="ECO:0000256" key="9">
    <source>
        <dbReference type="RuleBase" id="RU004386"/>
    </source>
</evidence>
<dbReference type="NCBIfam" id="NF002759">
    <property type="entry name" value="PRK02813.1"/>
    <property type="match status" value="1"/>
</dbReference>
<dbReference type="PANTHER" id="PTHR28570">
    <property type="entry name" value="ASPARTYL AMINOPEPTIDASE"/>
    <property type="match status" value="1"/>
</dbReference>
<sequence>MSDDAHRPATSTAPDLRGLDARARELCAFVDASPSPYHATAEVTRRLEGAGFRVLEETEAWPTEPGHHLVRRGGSLAAWSTAHLPADAPAATPFRVVGGHTDSPNLRVSPSPDASSAGWDQLVVEVYGGPLLNSWLDRDLGLSGRVAVRDASSPFGVAERLVRVDEAVLRVPQLAIHLDRSTNDGLALNPQRHLTPIWGATGAAPTFDAWLAELLDVAPTDVLAWDVMTHDLTPSGPLGREADLVAAPRLDNLGTSYAGTAALLDAVDALEGSGPEASGAPHIPFLVLFDHEEIGSTTSSGGDSTFLPAVLERVVLARGGSREDHLRALAGSLIVSADMAHATHPNYADLHEPNHRIEINGGPVLKVNSRGRYASDAPGSGAFALACEQARVPMQVFRSRGDMPCGSTIGPMSAALTGATTVDVGAPMLSMHSARELTGAKDPGMYVAALTACLSPR</sequence>
<evidence type="ECO:0000256" key="3">
    <source>
        <dbReference type="ARBA" id="ARBA00022438"/>
    </source>
</evidence>
<dbReference type="EC" id="3.4.11.-" evidence="10"/>
<evidence type="ECO:0000313" key="12">
    <source>
        <dbReference type="Proteomes" id="UP000004367"/>
    </source>
</evidence>
<dbReference type="InterPro" id="IPR023358">
    <property type="entry name" value="Peptidase_M18_dom2"/>
</dbReference>
<dbReference type="GO" id="GO:0008270">
    <property type="term" value="F:zinc ion binding"/>
    <property type="evidence" value="ECO:0007669"/>
    <property type="project" value="InterPro"/>
</dbReference>